<dbReference type="AlphaFoldDB" id="A0A5N5CVM0"/>
<dbReference type="SMART" id="SM01163">
    <property type="entry name" value="DUF1785"/>
    <property type="match status" value="1"/>
</dbReference>
<dbReference type="InterPro" id="IPR003165">
    <property type="entry name" value="Piwi"/>
</dbReference>
<dbReference type="InterPro" id="IPR045246">
    <property type="entry name" value="Piwi_ago-like"/>
</dbReference>
<reference evidence="3 4" key="1">
    <citation type="journal article" date="2019" name="Sci. Rep.">
        <title>A multi-omics analysis of the grapevine pathogen Lasiodiplodia theobromae reveals that temperature affects the expression of virulence- and pathogenicity-related genes.</title>
        <authorList>
            <person name="Felix C."/>
            <person name="Meneses R."/>
            <person name="Goncalves M.F.M."/>
            <person name="Tilleman L."/>
            <person name="Duarte A.S."/>
            <person name="Jorrin-Novo J.V."/>
            <person name="Van de Peer Y."/>
            <person name="Deforce D."/>
            <person name="Van Nieuwerburgh F."/>
            <person name="Esteves A.C."/>
            <person name="Alves A."/>
        </authorList>
    </citation>
    <scope>NUCLEOTIDE SEQUENCE [LARGE SCALE GENOMIC DNA]</scope>
    <source>
        <strain evidence="3 4">LA-SOL3</strain>
    </source>
</reference>
<sequence>MAGKGKKDCDRCDTQGSHATASCTKTLLLWPNPEDPTAPVAWPKLSSNEERLGREKQWLEKKTNRSATQRYKNNQTLQDLVDEVDREKMEAMTLQSSGCDRCTKDHKWKECRAQVILKGSSQSLAWPSESHYGRFQREKKFAVWVENGRKEDTKEKRSEQAGEGSSDQAGEGSSQQAGEGSSKQAGEEHAAFLEDGQLAEFNAFFQPTTSLPDRQGYAGSNSIDTKHVDTSGQAVTQGNINFDLRPGDDNIYALRPAFSGSQDQKTVLTNHFTVKLRHKRIFWYEFSGTAFENQMARGKKKDLIERFIRDTDTLNNNRNLFATDYKHVLVSWVDLRRENAGDQVGEVDVSVEPKEGEQRDSKFVELCLIHTLDLDAFKNQANGTAAPSEVNSNLVVQALNILISKNATEYPDEDFESFQIGTNRFFRKAGWEDLRKRGRDTSTSLLVCHRGYFSTIKPAMGNILLNLNTAMSVFFRPMKLSDFLLHAENYFDVDSAQKYIIGARVWIDYDVGKSKGEAPTNPSRRIKTIRGFGKQLKAQEFILAEDGKEPKEVNVFDYLKEKYAKETKSLKETSISVNLGTAKGAMWYAPETLTILAFQPFRPKLSSALQDAMVHLACRTPDENKKGIMGEGLRCMGLLSPGQDSFINRAGINVEPKAVIVPCKTLGNVKIQPPAPKMNNGTWNMIDRKYESSSSCSRVFYINCNPRFPITDFNKDFFNTLSGYLKVRINEPSCNHAQLSANFTSKDLEETLGKGSKWNPDLVIFLLPTKDSTANYALFKQLCDQKFGLKTVCMNAEKLFRMYSSRGNSEKAEKEWKGYVANVGMKVNMKLGGTNHLVKNLTEGGFGAAVLQNTMILGADVTHPSPGSVEGTPSVAAVVGSVDAGFTKFLGSMRRQAPRGEKQSEEMIQEMKEMVRERLQAYKKRNSQRYPDNIMYYRDGVSDSQYASVKRNELKAIREAYAEETKSDKTVKITAIITAKRHHTRLYPHEAQKSVRAIKSGNVLPGTMVDSTITSPTWFDFFIVTHNGIQGTSRPTHYFVLENQMGFKANELQDFTNKLCYTYVRSTSAVSYAPPAYYADRLCERGRIYLKRFFDGSLNVSAARQQDDETLRWETEEEAFHRCLEHDWMREEDRNNVDRKNPWHPNLDDIMFWM</sequence>
<dbReference type="Proteomes" id="UP000325902">
    <property type="component" value="Unassembled WGS sequence"/>
</dbReference>
<dbReference type="OrthoDB" id="10252740at2759"/>
<name>A0A5N5CVM0_9PEZI</name>
<evidence type="ECO:0000259" key="2">
    <source>
        <dbReference type="PROSITE" id="PS50822"/>
    </source>
</evidence>
<dbReference type="Gene3D" id="2.170.260.10">
    <property type="entry name" value="paz domain"/>
    <property type="match status" value="1"/>
</dbReference>
<dbReference type="Pfam" id="PF16486">
    <property type="entry name" value="ArgoN"/>
    <property type="match status" value="1"/>
</dbReference>
<dbReference type="SMART" id="SM00950">
    <property type="entry name" value="Piwi"/>
    <property type="match status" value="1"/>
</dbReference>
<dbReference type="InterPro" id="IPR036085">
    <property type="entry name" value="PAZ_dom_sf"/>
</dbReference>
<dbReference type="EMBL" id="VCHE01000198">
    <property type="protein sequence ID" value="KAB2569388.1"/>
    <property type="molecule type" value="Genomic_DNA"/>
</dbReference>
<feature type="compositionally biased region" description="Basic and acidic residues" evidence="1">
    <location>
        <begin position="150"/>
        <end position="160"/>
    </location>
</feature>
<dbReference type="InterPro" id="IPR014811">
    <property type="entry name" value="ArgoL1"/>
</dbReference>
<feature type="compositionally biased region" description="Low complexity" evidence="1">
    <location>
        <begin position="161"/>
        <end position="184"/>
    </location>
</feature>
<dbReference type="InterPro" id="IPR032474">
    <property type="entry name" value="Argonaute_N"/>
</dbReference>
<dbReference type="CDD" id="cd04657">
    <property type="entry name" value="Piwi_ago-like"/>
    <property type="match status" value="1"/>
</dbReference>
<accession>A0A5N5CVM0</accession>
<dbReference type="SUPFAM" id="SSF101690">
    <property type="entry name" value="PAZ domain"/>
    <property type="match status" value="1"/>
</dbReference>
<organism evidence="3 4">
    <name type="scientific">Lasiodiplodia theobromae</name>
    <dbReference type="NCBI Taxonomy" id="45133"/>
    <lineage>
        <taxon>Eukaryota</taxon>
        <taxon>Fungi</taxon>
        <taxon>Dikarya</taxon>
        <taxon>Ascomycota</taxon>
        <taxon>Pezizomycotina</taxon>
        <taxon>Dothideomycetes</taxon>
        <taxon>Dothideomycetes incertae sedis</taxon>
        <taxon>Botryosphaeriales</taxon>
        <taxon>Botryosphaeriaceae</taxon>
        <taxon>Lasiodiplodia</taxon>
    </lineage>
</organism>
<proteinExistence type="predicted"/>
<dbReference type="Gene3D" id="3.40.50.2300">
    <property type="match status" value="1"/>
</dbReference>
<dbReference type="GO" id="GO:0003676">
    <property type="term" value="F:nucleic acid binding"/>
    <property type="evidence" value="ECO:0007669"/>
    <property type="project" value="InterPro"/>
</dbReference>
<evidence type="ECO:0000313" key="3">
    <source>
        <dbReference type="EMBL" id="KAB2569388.1"/>
    </source>
</evidence>
<dbReference type="InterPro" id="IPR036397">
    <property type="entry name" value="RNaseH_sf"/>
</dbReference>
<dbReference type="InterPro" id="IPR012337">
    <property type="entry name" value="RNaseH-like_sf"/>
</dbReference>
<feature type="region of interest" description="Disordered" evidence="1">
    <location>
        <begin position="150"/>
        <end position="188"/>
    </location>
</feature>
<protein>
    <submittedName>
        <fullName evidence="3">Protein argonaute MEL1</fullName>
    </submittedName>
</protein>
<evidence type="ECO:0000256" key="1">
    <source>
        <dbReference type="SAM" id="MobiDB-lite"/>
    </source>
</evidence>
<dbReference type="Pfam" id="PF08699">
    <property type="entry name" value="ArgoL1"/>
    <property type="match status" value="1"/>
</dbReference>
<evidence type="ECO:0000313" key="4">
    <source>
        <dbReference type="Proteomes" id="UP000325902"/>
    </source>
</evidence>
<dbReference type="PROSITE" id="PS50822">
    <property type="entry name" value="PIWI"/>
    <property type="match status" value="1"/>
</dbReference>
<dbReference type="Pfam" id="PF02171">
    <property type="entry name" value="Piwi"/>
    <property type="match status" value="1"/>
</dbReference>
<dbReference type="Gene3D" id="3.30.420.10">
    <property type="entry name" value="Ribonuclease H-like superfamily/Ribonuclease H"/>
    <property type="match status" value="1"/>
</dbReference>
<feature type="domain" description="Piwi" evidence="2">
    <location>
        <begin position="762"/>
        <end position="1091"/>
    </location>
</feature>
<comment type="caution">
    <text evidence="3">The sequence shown here is derived from an EMBL/GenBank/DDBJ whole genome shotgun (WGS) entry which is preliminary data.</text>
</comment>
<gene>
    <name evidence="3" type="primary">MEL1</name>
    <name evidence="3" type="ORF">DBV05_g11942</name>
</gene>
<keyword evidence="4" id="KW-1185">Reference proteome</keyword>
<dbReference type="PANTHER" id="PTHR22891">
    <property type="entry name" value="EUKARYOTIC TRANSLATION INITIATION FACTOR 2C"/>
    <property type="match status" value="1"/>
</dbReference>
<dbReference type="SUPFAM" id="SSF53098">
    <property type="entry name" value="Ribonuclease H-like"/>
    <property type="match status" value="1"/>
</dbReference>